<proteinExistence type="predicted"/>
<evidence type="ECO:0000313" key="2">
    <source>
        <dbReference type="Proteomes" id="UP000178613"/>
    </source>
</evidence>
<gene>
    <name evidence="1" type="ORF">A3D64_01560</name>
</gene>
<sequence length="71" mass="8025">MARVRDNIKAMTPYNPPLEGRSAKGYLLLDFNEMTIETSPKVREALHTFVDSGKIHQYPEYGKIPSTKGKS</sequence>
<dbReference type="Proteomes" id="UP000178613">
    <property type="component" value="Unassembled WGS sequence"/>
</dbReference>
<dbReference type="AlphaFoldDB" id="A0A1G2RDC8"/>
<organism evidence="1 2">
    <name type="scientific">Candidatus Wildermuthbacteria bacterium RIFCSPHIGHO2_02_FULL_49_9</name>
    <dbReference type="NCBI Taxonomy" id="1802456"/>
    <lineage>
        <taxon>Bacteria</taxon>
        <taxon>Candidatus Wildermuthiibacteriota</taxon>
    </lineage>
</organism>
<comment type="caution">
    <text evidence="1">The sequence shown here is derived from an EMBL/GenBank/DDBJ whole genome shotgun (WGS) entry which is preliminary data.</text>
</comment>
<reference evidence="1 2" key="1">
    <citation type="journal article" date="2016" name="Nat. Commun.">
        <title>Thousands of microbial genomes shed light on interconnected biogeochemical processes in an aquifer system.</title>
        <authorList>
            <person name="Anantharaman K."/>
            <person name="Brown C.T."/>
            <person name="Hug L.A."/>
            <person name="Sharon I."/>
            <person name="Castelle C.J."/>
            <person name="Probst A.J."/>
            <person name="Thomas B.C."/>
            <person name="Singh A."/>
            <person name="Wilkins M.J."/>
            <person name="Karaoz U."/>
            <person name="Brodie E.L."/>
            <person name="Williams K.H."/>
            <person name="Hubbard S.S."/>
            <person name="Banfield J.F."/>
        </authorList>
    </citation>
    <scope>NUCLEOTIDE SEQUENCE [LARGE SCALE GENOMIC DNA]</scope>
</reference>
<name>A0A1G2RDC8_9BACT</name>
<protein>
    <submittedName>
        <fullName evidence="1">Uncharacterized protein</fullName>
    </submittedName>
</protein>
<accession>A0A1G2RDC8</accession>
<dbReference type="EMBL" id="MHUB01000023">
    <property type="protein sequence ID" value="OHA70528.1"/>
    <property type="molecule type" value="Genomic_DNA"/>
</dbReference>
<evidence type="ECO:0000313" key="1">
    <source>
        <dbReference type="EMBL" id="OHA70528.1"/>
    </source>
</evidence>